<sequence>MLTAGCHPDERKNHERASGTAYYLPYWIAMVALDDSRSSWTWRIETRCEEEAGAVRSGTTVEWSGVEWSRFSRSGTVRHGTAERCRKEQARTTPCFRPHPFPCSE</sequence>
<proteinExistence type="predicted"/>
<evidence type="ECO:0000313" key="1">
    <source>
        <dbReference type="EMBL" id="KAJ1208792.1"/>
    </source>
</evidence>
<reference evidence="1" key="1">
    <citation type="journal article" date="2022" name="bioRxiv">
        <title>Sequencing and chromosome-scale assembly of the giantPleurodeles waltlgenome.</title>
        <authorList>
            <person name="Brown T."/>
            <person name="Elewa A."/>
            <person name="Iarovenko S."/>
            <person name="Subramanian E."/>
            <person name="Araus A.J."/>
            <person name="Petzold A."/>
            <person name="Susuki M."/>
            <person name="Suzuki K.-i.T."/>
            <person name="Hayashi T."/>
            <person name="Toyoda A."/>
            <person name="Oliveira C."/>
            <person name="Osipova E."/>
            <person name="Leigh N.D."/>
            <person name="Simon A."/>
            <person name="Yun M.H."/>
        </authorList>
    </citation>
    <scope>NUCLEOTIDE SEQUENCE</scope>
    <source>
        <strain evidence="1">20211129_DDA</strain>
        <tissue evidence="1">Liver</tissue>
    </source>
</reference>
<organism evidence="1 2">
    <name type="scientific">Pleurodeles waltl</name>
    <name type="common">Iberian ribbed newt</name>
    <dbReference type="NCBI Taxonomy" id="8319"/>
    <lineage>
        <taxon>Eukaryota</taxon>
        <taxon>Metazoa</taxon>
        <taxon>Chordata</taxon>
        <taxon>Craniata</taxon>
        <taxon>Vertebrata</taxon>
        <taxon>Euteleostomi</taxon>
        <taxon>Amphibia</taxon>
        <taxon>Batrachia</taxon>
        <taxon>Caudata</taxon>
        <taxon>Salamandroidea</taxon>
        <taxon>Salamandridae</taxon>
        <taxon>Pleurodelinae</taxon>
        <taxon>Pleurodeles</taxon>
    </lineage>
</organism>
<evidence type="ECO:0000313" key="2">
    <source>
        <dbReference type="Proteomes" id="UP001066276"/>
    </source>
</evidence>
<protein>
    <submittedName>
        <fullName evidence="1">Uncharacterized protein</fullName>
    </submittedName>
</protein>
<keyword evidence="2" id="KW-1185">Reference proteome</keyword>
<name>A0AAV7W4K2_PLEWA</name>
<comment type="caution">
    <text evidence="1">The sequence shown here is derived from an EMBL/GenBank/DDBJ whole genome shotgun (WGS) entry which is preliminary data.</text>
</comment>
<accession>A0AAV7W4K2</accession>
<dbReference type="AlphaFoldDB" id="A0AAV7W4K2"/>
<dbReference type="Proteomes" id="UP001066276">
    <property type="component" value="Chromosome 1_2"/>
</dbReference>
<gene>
    <name evidence="1" type="ORF">NDU88_004175</name>
</gene>
<dbReference type="EMBL" id="JANPWB010000002">
    <property type="protein sequence ID" value="KAJ1208792.1"/>
    <property type="molecule type" value="Genomic_DNA"/>
</dbReference>